<dbReference type="AlphaFoldDB" id="A0AAJ0LX50"/>
<protein>
    <submittedName>
        <fullName evidence="1">Uncharacterized protein</fullName>
    </submittedName>
</protein>
<proteinExistence type="predicted"/>
<accession>A0AAJ0LX50</accession>
<comment type="caution">
    <text evidence="1">The sequence shown here is derived from an EMBL/GenBank/DDBJ whole genome shotgun (WGS) entry which is preliminary data.</text>
</comment>
<evidence type="ECO:0000313" key="1">
    <source>
        <dbReference type="EMBL" id="KAK3058439.1"/>
    </source>
</evidence>
<dbReference type="Proteomes" id="UP001271007">
    <property type="component" value="Unassembled WGS sequence"/>
</dbReference>
<name>A0AAJ0LX50_9PEZI</name>
<dbReference type="EMBL" id="JAWDJX010000001">
    <property type="protein sequence ID" value="KAK3058439.1"/>
    <property type="molecule type" value="Genomic_DNA"/>
</dbReference>
<keyword evidence="2" id="KW-1185">Reference proteome</keyword>
<sequence length="112" mass="12333">MQEAVGRPQPTCNLEGEDGGLHLVIHNTINDERFKIALEWGCTLGNAAIALWGGLAEFRSTDTFGVRSKGVQIDVAAKVDDLYKAGLEHGHVVELYNEELRSRLLSDLRVES</sequence>
<organism evidence="1 2">
    <name type="scientific">Extremus antarcticus</name>
    <dbReference type="NCBI Taxonomy" id="702011"/>
    <lineage>
        <taxon>Eukaryota</taxon>
        <taxon>Fungi</taxon>
        <taxon>Dikarya</taxon>
        <taxon>Ascomycota</taxon>
        <taxon>Pezizomycotina</taxon>
        <taxon>Dothideomycetes</taxon>
        <taxon>Dothideomycetidae</taxon>
        <taxon>Mycosphaerellales</taxon>
        <taxon>Extremaceae</taxon>
        <taxon>Extremus</taxon>
    </lineage>
</organism>
<reference evidence="1" key="1">
    <citation type="submission" date="2023-04" db="EMBL/GenBank/DDBJ databases">
        <title>Black Yeasts Isolated from many extreme environments.</title>
        <authorList>
            <person name="Coleine C."/>
            <person name="Stajich J.E."/>
            <person name="Selbmann L."/>
        </authorList>
    </citation>
    <scope>NUCLEOTIDE SEQUENCE</scope>
    <source>
        <strain evidence="1">CCFEE 5312</strain>
    </source>
</reference>
<evidence type="ECO:0000313" key="2">
    <source>
        <dbReference type="Proteomes" id="UP001271007"/>
    </source>
</evidence>
<gene>
    <name evidence="1" type="ORF">LTR09_000003</name>
</gene>